<evidence type="ECO:0000313" key="2">
    <source>
        <dbReference type="EMBL" id="GAA1999862.1"/>
    </source>
</evidence>
<evidence type="ECO:0000313" key="3">
    <source>
        <dbReference type="Proteomes" id="UP001499854"/>
    </source>
</evidence>
<reference evidence="2 3" key="1">
    <citation type="journal article" date="2019" name="Int. J. Syst. Evol. Microbiol.">
        <title>The Global Catalogue of Microorganisms (GCM) 10K type strain sequencing project: providing services to taxonomists for standard genome sequencing and annotation.</title>
        <authorList>
            <consortium name="The Broad Institute Genomics Platform"/>
            <consortium name="The Broad Institute Genome Sequencing Center for Infectious Disease"/>
            <person name="Wu L."/>
            <person name="Ma J."/>
        </authorList>
    </citation>
    <scope>NUCLEOTIDE SEQUENCE [LARGE SCALE GENOMIC DNA]</scope>
    <source>
        <strain evidence="2 3">JCM 16013</strain>
    </source>
</reference>
<dbReference type="Gene3D" id="3.40.430.10">
    <property type="entry name" value="Dihydrofolate Reductase, subunit A"/>
    <property type="match status" value="1"/>
</dbReference>
<comment type="caution">
    <text evidence="2">The sequence shown here is derived from an EMBL/GenBank/DDBJ whole genome shotgun (WGS) entry which is preliminary data.</text>
</comment>
<dbReference type="InterPro" id="IPR024072">
    <property type="entry name" value="DHFR-like_dom_sf"/>
</dbReference>
<sequence>MGKVLWHTTMSLDGYIAGPGGTMDWMRGFSGPSPQTFQDIIASTGAALAGRNSYDSGANAGQKVYGGALKGPVFVLTHNPPEAGDPDVTFLTGDVADAVATAKKAADGKNVVLIGGILGKECLAAGLVDEILIHLAPVLVGDGVRLFDNPGGPSFRLTPLGAETEGDMVNLRYTPAG</sequence>
<dbReference type="Pfam" id="PF01872">
    <property type="entry name" value="RibD_C"/>
    <property type="match status" value="1"/>
</dbReference>
<feature type="domain" description="Bacterial bifunctional deaminase-reductase C-terminal" evidence="1">
    <location>
        <begin position="3"/>
        <end position="166"/>
    </location>
</feature>
<evidence type="ECO:0000259" key="1">
    <source>
        <dbReference type="Pfam" id="PF01872"/>
    </source>
</evidence>
<dbReference type="PANTHER" id="PTHR38011">
    <property type="entry name" value="DIHYDROFOLATE REDUCTASE FAMILY PROTEIN (AFU_ORTHOLOGUE AFUA_8G06820)"/>
    <property type="match status" value="1"/>
</dbReference>
<dbReference type="EMBL" id="BAAAQM010000066">
    <property type="protein sequence ID" value="GAA1999862.1"/>
    <property type="molecule type" value="Genomic_DNA"/>
</dbReference>
<proteinExistence type="predicted"/>
<dbReference type="InterPro" id="IPR050765">
    <property type="entry name" value="Riboflavin_Biosynth_HTPR"/>
</dbReference>
<accession>A0ABN2T6A9</accession>
<dbReference type="RefSeq" id="WP_344662110.1">
    <property type="nucleotide sequence ID" value="NZ_BAAAQM010000066.1"/>
</dbReference>
<keyword evidence="3" id="KW-1185">Reference proteome</keyword>
<dbReference type="Proteomes" id="UP001499854">
    <property type="component" value="Unassembled WGS sequence"/>
</dbReference>
<gene>
    <name evidence="2" type="ORF">GCM10009838_76690</name>
</gene>
<dbReference type="PANTHER" id="PTHR38011:SF11">
    <property type="entry name" value="2,5-DIAMINO-6-RIBOSYLAMINO-4(3H)-PYRIMIDINONE 5'-PHOSPHATE REDUCTASE"/>
    <property type="match status" value="1"/>
</dbReference>
<dbReference type="InterPro" id="IPR002734">
    <property type="entry name" value="RibDG_C"/>
</dbReference>
<dbReference type="SUPFAM" id="SSF53597">
    <property type="entry name" value="Dihydrofolate reductase-like"/>
    <property type="match status" value="1"/>
</dbReference>
<name>A0ABN2T6A9_9ACTN</name>
<organism evidence="2 3">
    <name type="scientific">Catenulispora subtropica</name>
    <dbReference type="NCBI Taxonomy" id="450798"/>
    <lineage>
        <taxon>Bacteria</taxon>
        <taxon>Bacillati</taxon>
        <taxon>Actinomycetota</taxon>
        <taxon>Actinomycetes</taxon>
        <taxon>Catenulisporales</taxon>
        <taxon>Catenulisporaceae</taxon>
        <taxon>Catenulispora</taxon>
    </lineage>
</organism>
<protein>
    <submittedName>
        <fullName evidence="2">Dihydrofolate reductase family protein</fullName>
    </submittedName>
</protein>